<name>A0A518B2K8_9BACT</name>
<gene>
    <name evidence="2" type="ORF">Pan216_20740</name>
</gene>
<sequence>MPRPLAEPDTTTPEGALGAAIRKQRMRKGLKLAELANAIQSNHTLLGRYESGKHVPTVRQIIAIARVVGCKPSTLVKAVDEFASDSAKS</sequence>
<protein>
    <submittedName>
        <fullName evidence="2">Helix-turn-helix domain protein</fullName>
    </submittedName>
</protein>
<dbReference type="CDD" id="cd00093">
    <property type="entry name" value="HTH_XRE"/>
    <property type="match status" value="1"/>
</dbReference>
<dbReference type="SMART" id="SM00530">
    <property type="entry name" value="HTH_XRE"/>
    <property type="match status" value="1"/>
</dbReference>
<accession>A0A518B2K8</accession>
<dbReference type="AlphaFoldDB" id="A0A518B2K8"/>
<dbReference type="Pfam" id="PF13560">
    <property type="entry name" value="HTH_31"/>
    <property type="match status" value="1"/>
</dbReference>
<dbReference type="SUPFAM" id="SSF47413">
    <property type="entry name" value="lambda repressor-like DNA-binding domains"/>
    <property type="match status" value="1"/>
</dbReference>
<dbReference type="GO" id="GO:0003677">
    <property type="term" value="F:DNA binding"/>
    <property type="evidence" value="ECO:0007669"/>
    <property type="project" value="InterPro"/>
</dbReference>
<dbReference type="Gene3D" id="1.10.260.40">
    <property type="entry name" value="lambda repressor-like DNA-binding domains"/>
    <property type="match status" value="1"/>
</dbReference>
<evidence type="ECO:0000259" key="1">
    <source>
        <dbReference type="PROSITE" id="PS50943"/>
    </source>
</evidence>
<evidence type="ECO:0000313" key="2">
    <source>
        <dbReference type="EMBL" id="QDU61220.1"/>
    </source>
</evidence>
<organism evidence="2 3">
    <name type="scientific">Kolteria novifilia</name>
    <dbReference type="NCBI Taxonomy" id="2527975"/>
    <lineage>
        <taxon>Bacteria</taxon>
        <taxon>Pseudomonadati</taxon>
        <taxon>Planctomycetota</taxon>
        <taxon>Planctomycetia</taxon>
        <taxon>Kolteriales</taxon>
        <taxon>Kolteriaceae</taxon>
        <taxon>Kolteria</taxon>
    </lineage>
</organism>
<proteinExistence type="predicted"/>
<dbReference type="RefSeq" id="WP_419193472.1">
    <property type="nucleotide sequence ID" value="NZ_CP036279.1"/>
</dbReference>
<dbReference type="EMBL" id="CP036279">
    <property type="protein sequence ID" value="QDU61220.1"/>
    <property type="molecule type" value="Genomic_DNA"/>
</dbReference>
<reference evidence="2 3" key="1">
    <citation type="submission" date="2019-02" db="EMBL/GenBank/DDBJ databases">
        <title>Deep-cultivation of Planctomycetes and their phenomic and genomic characterization uncovers novel biology.</title>
        <authorList>
            <person name="Wiegand S."/>
            <person name="Jogler M."/>
            <person name="Boedeker C."/>
            <person name="Pinto D."/>
            <person name="Vollmers J."/>
            <person name="Rivas-Marin E."/>
            <person name="Kohn T."/>
            <person name="Peeters S.H."/>
            <person name="Heuer A."/>
            <person name="Rast P."/>
            <person name="Oberbeckmann S."/>
            <person name="Bunk B."/>
            <person name="Jeske O."/>
            <person name="Meyerdierks A."/>
            <person name="Storesund J.E."/>
            <person name="Kallscheuer N."/>
            <person name="Luecker S."/>
            <person name="Lage O.M."/>
            <person name="Pohl T."/>
            <person name="Merkel B.J."/>
            <person name="Hornburger P."/>
            <person name="Mueller R.-W."/>
            <person name="Bruemmer F."/>
            <person name="Labrenz M."/>
            <person name="Spormann A.M."/>
            <person name="Op den Camp H."/>
            <person name="Overmann J."/>
            <person name="Amann R."/>
            <person name="Jetten M.S.M."/>
            <person name="Mascher T."/>
            <person name="Medema M.H."/>
            <person name="Devos D.P."/>
            <person name="Kaster A.-K."/>
            <person name="Ovreas L."/>
            <person name="Rohde M."/>
            <person name="Galperin M.Y."/>
            <person name="Jogler C."/>
        </authorList>
    </citation>
    <scope>NUCLEOTIDE SEQUENCE [LARGE SCALE GENOMIC DNA]</scope>
    <source>
        <strain evidence="2 3">Pan216</strain>
    </source>
</reference>
<dbReference type="KEGG" id="knv:Pan216_20740"/>
<dbReference type="InterPro" id="IPR001387">
    <property type="entry name" value="Cro/C1-type_HTH"/>
</dbReference>
<dbReference type="InterPro" id="IPR010982">
    <property type="entry name" value="Lambda_DNA-bd_dom_sf"/>
</dbReference>
<feature type="domain" description="HTH cro/C1-type" evidence="1">
    <location>
        <begin position="21"/>
        <end position="75"/>
    </location>
</feature>
<dbReference type="PROSITE" id="PS50943">
    <property type="entry name" value="HTH_CROC1"/>
    <property type="match status" value="1"/>
</dbReference>
<evidence type="ECO:0000313" key="3">
    <source>
        <dbReference type="Proteomes" id="UP000317093"/>
    </source>
</evidence>
<dbReference type="Proteomes" id="UP000317093">
    <property type="component" value="Chromosome"/>
</dbReference>
<keyword evidence="3" id="KW-1185">Reference proteome</keyword>